<evidence type="ECO:0000256" key="3">
    <source>
        <dbReference type="ARBA" id="ARBA00006218"/>
    </source>
</evidence>
<organism evidence="9 10">
    <name type="scientific">Lachancea quebecensis</name>
    <dbReference type="NCBI Taxonomy" id="1654605"/>
    <lineage>
        <taxon>Eukaryota</taxon>
        <taxon>Fungi</taxon>
        <taxon>Dikarya</taxon>
        <taxon>Ascomycota</taxon>
        <taxon>Saccharomycotina</taxon>
        <taxon>Saccharomycetes</taxon>
        <taxon>Saccharomycetales</taxon>
        <taxon>Saccharomycetaceae</taxon>
        <taxon>Lachancea</taxon>
    </lineage>
</organism>
<dbReference type="GO" id="GO:0005783">
    <property type="term" value="C:endoplasmic reticulum"/>
    <property type="evidence" value="ECO:0007669"/>
    <property type="project" value="UniProtKB-SubCell"/>
</dbReference>
<name>A0A0N7MM06_9SACH</name>
<dbReference type="AlphaFoldDB" id="A0A0N7MM06"/>
<keyword evidence="7" id="KW-0333">Golgi apparatus</keyword>
<protein>
    <submittedName>
        <fullName evidence="9">LAQU0S11e03642g1_1</fullName>
    </submittedName>
</protein>
<dbReference type="Gene3D" id="3.30.1380.20">
    <property type="entry name" value="Trafficking protein particle complex subunit 3"/>
    <property type="match status" value="1"/>
</dbReference>
<dbReference type="Proteomes" id="UP000236544">
    <property type="component" value="Unassembled WGS sequence"/>
</dbReference>
<evidence type="ECO:0000256" key="7">
    <source>
        <dbReference type="ARBA" id="ARBA00023034"/>
    </source>
</evidence>
<dbReference type="InterPro" id="IPR024096">
    <property type="entry name" value="NO_sig/Golgi_transp_ligand-bd"/>
</dbReference>
<dbReference type="OrthoDB" id="10254842at2759"/>
<evidence type="ECO:0000313" key="9">
    <source>
        <dbReference type="EMBL" id="CUS23758.1"/>
    </source>
</evidence>
<comment type="similarity">
    <text evidence="3">Belongs to the TRAPP small subunits family. BET3 subfamily.</text>
</comment>
<dbReference type="PANTHER" id="PTHR20902:SF0">
    <property type="entry name" value="TRAFFICKING PROTEIN PARTICLE COMPLEX SUBUNIT 5"/>
    <property type="match status" value="1"/>
</dbReference>
<keyword evidence="10" id="KW-1185">Reference proteome</keyword>
<sequence length="285" mass="30645">MSHKIINPSTSVPPANAAGSTGYDYTIGPQQTLPNSSAQSVASTLAGTRSVYHESLHPGAHGAHVSVAAYAFLFQEMVSQARNASKTVSEIELRLHRHGYHIGLRLLELLKFRSSVTPGSGRSFFHKSGGPAATAGDAVGGAGSAPSGAGAGGAGSIGTAQDESLSSSITTMKRRDLRLLEVLQFVHGPVWLYLFDRASDDLVKSSERENEYMIIDNTPSITRFISSTNVQCDFFVCGIIEGVLDLASFPCTVTAHSVPEDKFDRRVVFVIRFDQEVLEREALRF</sequence>
<dbReference type="PANTHER" id="PTHR20902">
    <property type="entry name" value="41-2 PROTEIN ANTIGEN-RELATED"/>
    <property type="match status" value="1"/>
</dbReference>
<dbReference type="GO" id="GO:0006888">
    <property type="term" value="P:endoplasmic reticulum to Golgi vesicle-mediated transport"/>
    <property type="evidence" value="ECO:0007669"/>
    <property type="project" value="TreeGrafter"/>
</dbReference>
<evidence type="ECO:0000256" key="8">
    <source>
        <dbReference type="SAM" id="MobiDB-lite"/>
    </source>
</evidence>
<dbReference type="SUPFAM" id="SSF111126">
    <property type="entry name" value="Ligand-binding domain in the NO signalling and Golgi transport"/>
    <property type="match status" value="1"/>
</dbReference>
<accession>A0A0N7MM06</accession>
<dbReference type="InterPro" id="IPR016696">
    <property type="entry name" value="TRAPP-I_su5"/>
</dbReference>
<dbReference type="CDD" id="cd14943">
    <property type="entry name" value="TRAPPC5_Trs31"/>
    <property type="match status" value="1"/>
</dbReference>
<feature type="compositionally biased region" description="Gly residues" evidence="8">
    <location>
        <begin position="138"/>
        <end position="156"/>
    </location>
</feature>
<reference evidence="10" key="1">
    <citation type="submission" date="2015-10" db="EMBL/GenBank/DDBJ databases">
        <authorList>
            <person name="Devillers H."/>
        </authorList>
    </citation>
    <scope>NUCLEOTIDE SEQUENCE [LARGE SCALE GENOMIC DNA]</scope>
</reference>
<dbReference type="PIRSF" id="PIRSF017479">
    <property type="entry name" value="TRAPP_I_complex_Trs31"/>
    <property type="match status" value="1"/>
</dbReference>
<comment type="subcellular location">
    <subcellularLocation>
        <location evidence="1">Endoplasmic reticulum</location>
    </subcellularLocation>
    <subcellularLocation>
        <location evidence="2">Golgi apparatus</location>
    </subcellularLocation>
</comment>
<keyword evidence="6" id="KW-0931">ER-Golgi transport</keyword>
<keyword evidence="4" id="KW-0813">Transport</keyword>
<dbReference type="GO" id="GO:1990071">
    <property type="term" value="C:TRAPPII protein complex"/>
    <property type="evidence" value="ECO:0007669"/>
    <property type="project" value="TreeGrafter"/>
</dbReference>
<keyword evidence="5" id="KW-0256">Endoplasmic reticulum</keyword>
<dbReference type="GO" id="GO:1990072">
    <property type="term" value="C:TRAPPIII protein complex"/>
    <property type="evidence" value="ECO:0007669"/>
    <property type="project" value="TreeGrafter"/>
</dbReference>
<evidence type="ECO:0000313" key="10">
    <source>
        <dbReference type="Proteomes" id="UP000236544"/>
    </source>
</evidence>
<evidence type="ECO:0000256" key="4">
    <source>
        <dbReference type="ARBA" id="ARBA00022448"/>
    </source>
</evidence>
<gene>
    <name evidence="9" type="ORF">LAQU0_S11e03642g</name>
</gene>
<feature type="region of interest" description="Disordered" evidence="8">
    <location>
        <begin position="136"/>
        <end position="161"/>
    </location>
</feature>
<evidence type="ECO:0000256" key="6">
    <source>
        <dbReference type="ARBA" id="ARBA00022892"/>
    </source>
</evidence>
<evidence type="ECO:0000256" key="2">
    <source>
        <dbReference type="ARBA" id="ARBA00004555"/>
    </source>
</evidence>
<dbReference type="GO" id="GO:1990070">
    <property type="term" value="C:TRAPPI protein complex"/>
    <property type="evidence" value="ECO:0007669"/>
    <property type="project" value="TreeGrafter"/>
</dbReference>
<evidence type="ECO:0000256" key="1">
    <source>
        <dbReference type="ARBA" id="ARBA00004240"/>
    </source>
</evidence>
<dbReference type="InterPro" id="IPR007194">
    <property type="entry name" value="TRAPP_component"/>
</dbReference>
<dbReference type="Pfam" id="PF04051">
    <property type="entry name" value="TRAPP"/>
    <property type="match status" value="1"/>
</dbReference>
<dbReference type="EMBL" id="LN890568">
    <property type="protein sequence ID" value="CUS23758.1"/>
    <property type="molecule type" value="Genomic_DNA"/>
</dbReference>
<proteinExistence type="inferred from homology"/>
<evidence type="ECO:0000256" key="5">
    <source>
        <dbReference type="ARBA" id="ARBA00022824"/>
    </source>
</evidence>